<evidence type="ECO:0000313" key="3">
    <source>
        <dbReference type="Proteomes" id="UP000749293"/>
    </source>
</evidence>
<dbReference type="AlphaFoldDB" id="A0A9P4Z1I8"/>
<dbReference type="PANTHER" id="PTHR42791:SF17">
    <property type="entry name" value="ACETYLTRANSFERASE, GNAT FAMILY FAMILY (AFU_ORTHOLOGUE AFUA_8G05690)"/>
    <property type="match status" value="1"/>
</dbReference>
<dbReference type="EMBL" id="JAANYQ010000002">
    <property type="protein sequence ID" value="KAF4125980.1"/>
    <property type="molecule type" value="Genomic_DNA"/>
</dbReference>
<proteinExistence type="predicted"/>
<dbReference type="RefSeq" id="XP_035324632.1">
    <property type="nucleotide sequence ID" value="XM_035463208.1"/>
</dbReference>
<dbReference type="InterPro" id="IPR016181">
    <property type="entry name" value="Acyl_CoA_acyltransferase"/>
</dbReference>
<dbReference type="Pfam" id="PF00583">
    <property type="entry name" value="Acetyltransf_1"/>
    <property type="match status" value="1"/>
</dbReference>
<keyword evidence="3" id="KW-1185">Reference proteome</keyword>
<dbReference type="GeneID" id="55967456"/>
<keyword evidence="2" id="KW-0689">Ribosomal protein</keyword>
<sequence>MGLACLPTLVPDIKDVYDAYFEAFKGEPIIDILFPSGVDESFRKLHTESTAEYWKQSKCQYTVKCIDSETGEVIGMGLWDLYMQERTDEEIKDPGVTWLEGTHKERAERILGPLWKKKIEIMGRRPHIYCHVIAVKQEHQRRGAGRMLTQWGLDLAEQLRLPIYLESSPQAERLYRKLGFFEVDNVVHEASDLGKEEDVGIPLMVKMPSTLSMSFPEWRSKFST</sequence>
<dbReference type="CDD" id="cd04301">
    <property type="entry name" value="NAT_SF"/>
    <property type="match status" value="1"/>
</dbReference>
<keyword evidence="2" id="KW-0687">Ribonucleoprotein</keyword>
<dbReference type="PROSITE" id="PS51186">
    <property type="entry name" value="GNAT"/>
    <property type="match status" value="1"/>
</dbReference>
<dbReference type="SUPFAM" id="SSF55729">
    <property type="entry name" value="Acyl-CoA N-acyltransferases (Nat)"/>
    <property type="match status" value="1"/>
</dbReference>
<name>A0A9P4Z1I8_9HYPO</name>
<protein>
    <submittedName>
        <fullName evidence="2">Ribosomal protein S18 acetylase RimI</fullName>
    </submittedName>
</protein>
<dbReference type="GO" id="GO:0016747">
    <property type="term" value="F:acyltransferase activity, transferring groups other than amino-acyl groups"/>
    <property type="evidence" value="ECO:0007669"/>
    <property type="project" value="InterPro"/>
</dbReference>
<dbReference type="InterPro" id="IPR052523">
    <property type="entry name" value="Trichothecene_AcTrans"/>
</dbReference>
<reference evidence="2" key="1">
    <citation type="submission" date="2020-03" db="EMBL/GenBank/DDBJ databases">
        <title>Site-based positive gene gene selection in Geosmithia morbida across the United States reveals a broad range of putative effectors and factors for local host and environmental adapation.</title>
        <authorList>
            <person name="Onufrak A."/>
            <person name="Murdoch R.W."/>
            <person name="Gazis R."/>
            <person name="Huff M."/>
            <person name="Staton M."/>
            <person name="Klingeman W."/>
            <person name="Hadziabdic D."/>
        </authorList>
    </citation>
    <scope>NUCLEOTIDE SEQUENCE</scope>
    <source>
        <strain evidence="2">1262</strain>
    </source>
</reference>
<dbReference type="GO" id="GO:0005840">
    <property type="term" value="C:ribosome"/>
    <property type="evidence" value="ECO:0007669"/>
    <property type="project" value="UniProtKB-KW"/>
</dbReference>
<dbReference type="InterPro" id="IPR000182">
    <property type="entry name" value="GNAT_dom"/>
</dbReference>
<evidence type="ECO:0000313" key="2">
    <source>
        <dbReference type="EMBL" id="KAF4125980.1"/>
    </source>
</evidence>
<evidence type="ECO:0000259" key="1">
    <source>
        <dbReference type="PROSITE" id="PS51186"/>
    </source>
</evidence>
<comment type="caution">
    <text evidence="2">The sequence shown here is derived from an EMBL/GenBank/DDBJ whole genome shotgun (WGS) entry which is preliminary data.</text>
</comment>
<organism evidence="2 3">
    <name type="scientific">Geosmithia morbida</name>
    <dbReference type="NCBI Taxonomy" id="1094350"/>
    <lineage>
        <taxon>Eukaryota</taxon>
        <taxon>Fungi</taxon>
        <taxon>Dikarya</taxon>
        <taxon>Ascomycota</taxon>
        <taxon>Pezizomycotina</taxon>
        <taxon>Sordariomycetes</taxon>
        <taxon>Hypocreomycetidae</taxon>
        <taxon>Hypocreales</taxon>
        <taxon>Bionectriaceae</taxon>
        <taxon>Geosmithia</taxon>
    </lineage>
</organism>
<dbReference type="OrthoDB" id="196847at2759"/>
<dbReference type="PANTHER" id="PTHR42791">
    <property type="entry name" value="GNAT FAMILY ACETYLTRANSFERASE"/>
    <property type="match status" value="1"/>
</dbReference>
<dbReference type="Gene3D" id="3.40.630.30">
    <property type="match status" value="1"/>
</dbReference>
<dbReference type="Proteomes" id="UP000749293">
    <property type="component" value="Unassembled WGS sequence"/>
</dbReference>
<feature type="domain" description="N-acetyltransferase" evidence="1">
    <location>
        <begin position="61"/>
        <end position="208"/>
    </location>
</feature>
<gene>
    <name evidence="2" type="ORF">GMORB2_1226</name>
</gene>
<accession>A0A9P4Z1I8</accession>